<protein>
    <submittedName>
        <fullName evidence="2">Uncharacterized protein</fullName>
    </submittedName>
</protein>
<name>A0A0M3JMG0_ANISI</name>
<feature type="region of interest" description="Disordered" evidence="1">
    <location>
        <begin position="1"/>
        <end position="42"/>
    </location>
</feature>
<proteinExistence type="predicted"/>
<dbReference type="WBParaSite" id="ASIM_0000884601-mRNA-1">
    <property type="protein sequence ID" value="ASIM_0000884601-mRNA-1"/>
    <property type="gene ID" value="ASIM_0000884601"/>
</dbReference>
<evidence type="ECO:0000313" key="2">
    <source>
        <dbReference type="WBParaSite" id="ASIM_0000884601-mRNA-1"/>
    </source>
</evidence>
<organism evidence="2">
    <name type="scientific">Anisakis simplex</name>
    <name type="common">Herring worm</name>
    <dbReference type="NCBI Taxonomy" id="6269"/>
    <lineage>
        <taxon>Eukaryota</taxon>
        <taxon>Metazoa</taxon>
        <taxon>Ecdysozoa</taxon>
        <taxon>Nematoda</taxon>
        <taxon>Chromadorea</taxon>
        <taxon>Rhabditida</taxon>
        <taxon>Spirurina</taxon>
        <taxon>Ascaridomorpha</taxon>
        <taxon>Ascaridoidea</taxon>
        <taxon>Anisakidae</taxon>
        <taxon>Anisakis</taxon>
        <taxon>Anisakis simplex complex</taxon>
    </lineage>
</organism>
<sequence>LASEDMDAGVGEIRGLTHEEGGGAPPRAGSRWARPYSAYHHH</sequence>
<dbReference type="AlphaFoldDB" id="A0A0M3JMG0"/>
<reference evidence="2" key="1">
    <citation type="submission" date="2017-02" db="UniProtKB">
        <authorList>
            <consortium name="WormBaseParasite"/>
        </authorList>
    </citation>
    <scope>IDENTIFICATION</scope>
</reference>
<accession>A0A0M3JMG0</accession>
<evidence type="ECO:0000256" key="1">
    <source>
        <dbReference type="SAM" id="MobiDB-lite"/>
    </source>
</evidence>